<accession>A0A094JVR4</accession>
<gene>
    <name evidence="1" type="ORF">HR45_15470</name>
</gene>
<dbReference type="eggNOG" id="ENOG50305ZR">
    <property type="taxonomic scope" value="Bacteria"/>
</dbReference>
<dbReference type="EMBL" id="JPEO01000016">
    <property type="protein sequence ID" value="KFZ36536.1"/>
    <property type="molecule type" value="Genomic_DNA"/>
</dbReference>
<dbReference type="STRING" id="1515746.HR45_15470"/>
<evidence type="ECO:0000313" key="1">
    <source>
        <dbReference type="EMBL" id="KFZ36536.1"/>
    </source>
</evidence>
<name>A0A094JVR4_9GAMM</name>
<proteinExistence type="predicted"/>
<protein>
    <submittedName>
        <fullName evidence="1">Uncharacterized protein</fullName>
    </submittedName>
</protein>
<evidence type="ECO:0000313" key="2">
    <source>
        <dbReference type="Proteomes" id="UP000029264"/>
    </source>
</evidence>
<dbReference type="Proteomes" id="UP000029264">
    <property type="component" value="Unassembled WGS sequence"/>
</dbReference>
<comment type="caution">
    <text evidence="1">The sequence shown here is derived from an EMBL/GenBank/DDBJ whole genome shotgun (WGS) entry which is preliminary data.</text>
</comment>
<sequence>MNNEKIITLARETATLFRLGHEAEASVLMRKLIDTLQLRLQEQTLPNQVLTIFPQMLSSQERRDWLGLADTLEYELTLLM</sequence>
<dbReference type="OrthoDB" id="5592031at2"/>
<dbReference type="RefSeq" id="WP_037444580.1">
    <property type="nucleotide sequence ID" value="NZ_JPEO01000016.1"/>
</dbReference>
<dbReference type="AlphaFoldDB" id="A0A094JVR4"/>
<reference evidence="1 2" key="1">
    <citation type="submission" date="2014-06" db="EMBL/GenBank/DDBJ databases">
        <title>Shewanella sp. YQH10.</title>
        <authorList>
            <person name="Liu Y."/>
            <person name="Zeng R."/>
        </authorList>
    </citation>
    <scope>NUCLEOTIDE SEQUENCE [LARGE SCALE GENOMIC DNA]</scope>
    <source>
        <strain evidence="1 2">YQH10</strain>
    </source>
</reference>
<keyword evidence="2" id="KW-1185">Reference proteome</keyword>
<organism evidence="1 2">
    <name type="scientific">Shewanella mangrovi</name>
    <dbReference type="NCBI Taxonomy" id="1515746"/>
    <lineage>
        <taxon>Bacteria</taxon>
        <taxon>Pseudomonadati</taxon>
        <taxon>Pseudomonadota</taxon>
        <taxon>Gammaproteobacteria</taxon>
        <taxon>Alteromonadales</taxon>
        <taxon>Shewanellaceae</taxon>
        <taxon>Shewanella</taxon>
    </lineage>
</organism>